<keyword evidence="1" id="KW-1133">Transmembrane helix</keyword>
<keyword evidence="1" id="KW-0472">Membrane</keyword>
<evidence type="ECO:0000313" key="3">
    <source>
        <dbReference type="Proteomes" id="UP000597762"/>
    </source>
</evidence>
<name>A0A812AQV6_ACAPH</name>
<feature type="transmembrane region" description="Helical" evidence="1">
    <location>
        <begin position="416"/>
        <end position="435"/>
    </location>
</feature>
<feature type="transmembrane region" description="Helical" evidence="1">
    <location>
        <begin position="347"/>
        <end position="370"/>
    </location>
</feature>
<gene>
    <name evidence="2" type="ORF">SPHA_2267</name>
</gene>
<proteinExistence type="predicted"/>
<keyword evidence="3" id="KW-1185">Reference proteome</keyword>
<sequence>MNCFFVSSLHFSLTSLFSSPIPIVNSPSLFSYHASHHLSSVKGGVEKASFSSLSFSFLYLSIYPFIYLSLFILCIYLSQSVIFCLSIYLIYLITVFLFSFFISLSLSLYVSTYLSQSVYSSIYFNFGSAPMFIYSYHSLSFHLPIYWSVCMSIYLSIYLLLENSVLSWQVDIRPSFGICLQILFLFHSPMISSLLPSFFSLSLFYFSFFFSLSLLFYPLFSLSLLFYPLFSLSLLFYPLFSLSLLFFFSLSLSFSFSFSLPFFFSLFYFTLFFLSFFLPSFSLLLFFSFSLLFLFFFFLFSLPIFFFFFLFSFSSIFIYSFFLFSFFSHLHIFLSFIFVFFSLFFLFLFFHFFILTSFFLSFLFSFFLLLPTLMEADEHVFWDETIWSMRDKSKDSGFKDKAYYGMKGLKRQPNSYILVGIIVWILIGCSIHFLLLSKARDYAKNAYDKRDIKFHNFYMERRAKAKHEVMEST</sequence>
<feature type="transmembrane region" description="Helical" evidence="1">
    <location>
        <begin position="284"/>
        <end position="309"/>
    </location>
</feature>
<evidence type="ECO:0000313" key="2">
    <source>
        <dbReference type="EMBL" id="CAE1147955.1"/>
    </source>
</evidence>
<feature type="transmembrane region" description="Helical" evidence="1">
    <location>
        <begin position="198"/>
        <end position="220"/>
    </location>
</feature>
<comment type="caution">
    <text evidence="2">The sequence shown here is derived from an EMBL/GenBank/DDBJ whole genome shotgun (WGS) entry which is preliminary data.</text>
</comment>
<feature type="transmembrane region" description="Helical" evidence="1">
    <location>
        <begin position="226"/>
        <end position="248"/>
    </location>
</feature>
<dbReference type="EMBL" id="CAHIKZ030000063">
    <property type="protein sequence ID" value="CAE1147955.1"/>
    <property type="molecule type" value="Genomic_DNA"/>
</dbReference>
<protein>
    <submittedName>
        <fullName evidence="2">Uncharacterized protein</fullName>
    </submittedName>
</protein>
<accession>A0A812AQV6</accession>
<feature type="transmembrane region" description="Helical" evidence="1">
    <location>
        <begin position="89"/>
        <end position="111"/>
    </location>
</feature>
<feature type="transmembrane region" description="Helical" evidence="1">
    <location>
        <begin position="260"/>
        <end position="278"/>
    </location>
</feature>
<feature type="transmembrane region" description="Helical" evidence="1">
    <location>
        <begin position="143"/>
        <end position="161"/>
    </location>
</feature>
<feature type="transmembrane region" description="Helical" evidence="1">
    <location>
        <begin position="316"/>
        <end position="341"/>
    </location>
</feature>
<reference evidence="2" key="1">
    <citation type="submission" date="2021-01" db="EMBL/GenBank/DDBJ databases">
        <authorList>
            <person name="Li R."/>
            <person name="Bekaert M."/>
        </authorList>
    </citation>
    <scope>NUCLEOTIDE SEQUENCE</scope>
    <source>
        <strain evidence="2">Farmed</strain>
    </source>
</reference>
<feature type="transmembrane region" description="Helical" evidence="1">
    <location>
        <begin position="167"/>
        <end position="186"/>
    </location>
</feature>
<dbReference type="AlphaFoldDB" id="A0A812AQV6"/>
<feature type="transmembrane region" description="Helical" evidence="1">
    <location>
        <begin position="57"/>
        <end position="77"/>
    </location>
</feature>
<dbReference type="Proteomes" id="UP000597762">
    <property type="component" value="Unassembled WGS sequence"/>
</dbReference>
<evidence type="ECO:0000256" key="1">
    <source>
        <dbReference type="SAM" id="Phobius"/>
    </source>
</evidence>
<organism evidence="2 3">
    <name type="scientific">Acanthosepion pharaonis</name>
    <name type="common">Pharaoh cuttlefish</name>
    <name type="synonym">Sepia pharaonis</name>
    <dbReference type="NCBI Taxonomy" id="158019"/>
    <lineage>
        <taxon>Eukaryota</taxon>
        <taxon>Metazoa</taxon>
        <taxon>Spiralia</taxon>
        <taxon>Lophotrochozoa</taxon>
        <taxon>Mollusca</taxon>
        <taxon>Cephalopoda</taxon>
        <taxon>Coleoidea</taxon>
        <taxon>Decapodiformes</taxon>
        <taxon>Sepiida</taxon>
        <taxon>Sepiina</taxon>
        <taxon>Sepiidae</taxon>
        <taxon>Acanthosepion</taxon>
    </lineage>
</organism>
<keyword evidence="1" id="KW-0812">Transmembrane</keyword>
<dbReference type="OrthoDB" id="552049at2759"/>